<protein>
    <submittedName>
        <fullName evidence="1">Uncharacterized protein</fullName>
    </submittedName>
</protein>
<dbReference type="Proteomes" id="UP000070376">
    <property type="component" value="Unassembled WGS sequence"/>
</dbReference>
<reference evidence="2" key="1">
    <citation type="submission" date="2016-01" db="EMBL/GenBank/DDBJ databases">
        <authorList>
            <person name="Mitreva M."/>
            <person name="Pepin K.H."/>
            <person name="Mihindukulasuriya K.A."/>
            <person name="Fulton R."/>
            <person name="Fronick C."/>
            <person name="O'Laughlin M."/>
            <person name="Miner T."/>
            <person name="Herter B."/>
            <person name="Rosa B.A."/>
            <person name="Cordes M."/>
            <person name="Tomlinson C."/>
            <person name="Wollam A."/>
            <person name="Palsikar V.B."/>
            <person name="Mardis E.R."/>
            <person name="Wilson R.K."/>
        </authorList>
    </citation>
    <scope>NUCLEOTIDE SEQUENCE [LARGE SCALE GENOMIC DNA]</scope>
    <source>
        <strain evidence="2">GED7749B</strain>
    </source>
</reference>
<evidence type="ECO:0000313" key="1">
    <source>
        <dbReference type="EMBL" id="KWZ83176.1"/>
    </source>
</evidence>
<organism evidence="1 2">
    <name type="scientific">Heyndrickxia coagulans</name>
    <name type="common">Weizmannia coagulans</name>
    <dbReference type="NCBI Taxonomy" id="1398"/>
    <lineage>
        <taxon>Bacteria</taxon>
        <taxon>Bacillati</taxon>
        <taxon>Bacillota</taxon>
        <taxon>Bacilli</taxon>
        <taxon>Bacillales</taxon>
        <taxon>Bacillaceae</taxon>
        <taxon>Heyndrickxia</taxon>
    </lineage>
</organism>
<sequence length="64" mass="7291">MFSISQSPRFQKAIVKAITKSCSKLNKKNTNESFTMQKGGKAQTLISNLIINESATKKYHFLYF</sequence>
<comment type="caution">
    <text evidence="1">The sequence shown here is derived from an EMBL/GenBank/DDBJ whole genome shotgun (WGS) entry which is preliminary data.</text>
</comment>
<gene>
    <name evidence="1" type="ORF">HMPREF3213_01370</name>
</gene>
<accession>A0A133KUJ7</accession>
<proteinExistence type="predicted"/>
<name>A0A133KUJ7_HEYCO</name>
<dbReference type="EMBL" id="LRPN01000043">
    <property type="protein sequence ID" value="KWZ83176.1"/>
    <property type="molecule type" value="Genomic_DNA"/>
</dbReference>
<evidence type="ECO:0000313" key="2">
    <source>
        <dbReference type="Proteomes" id="UP000070376"/>
    </source>
</evidence>
<dbReference type="AlphaFoldDB" id="A0A133KUJ7"/>